<proteinExistence type="predicted"/>
<dbReference type="GO" id="GO:0005737">
    <property type="term" value="C:cytoplasm"/>
    <property type="evidence" value="ECO:0007669"/>
    <property type="project" value="TreeGrafter"/>
</dbReference>
<keyword evidence="1" id="KW-0456">Lyase</keyword>
<dbReference type="GO" id="GO:0061928">
    <property type="term" value="F:glutathione specific gamma-glutamylcyclotransferase activity"/>
    <property type="evidence" value="ECO:0007669"/>
    <property type="project" value="InterPro"/>
</dbReference>
<evidence type="ECO:0008006" key="5">
    <source>
        <dbReference type="Google" id="ProtNLM"/>
    </source>
</evidence>
<dbReference type="CDD" id="cd06661">
    <property type="entry name" value="GGCT_like"/>
    <property type="match status" value="1"/>
</dbReference>
<dbReference type="PANTHER" id="PTHR12192:SF19">
    <property type="entry name" value="GAMMA-GLUTAMYLCYCLOTRANSFERASE 2-2"/>
    <property type="match status" value="1"/>
</dbReference>
<accession>A0A9D4V8U8</accession>
<protein>
    <recommendedName>
        <fullName evidence="5">Gamma-glutamylcyclotransferase</fullName>
    </recommendedName>
</protein>
<evidence type="ECO:0000256" key="1">
    <source>
        <dbReference type="ARBA" id="ARBA00023239"/>
    </source>
</evidence>
<evidence type="ECO:0000313" key="4">
    <source>
        <dbReference type="Proteomes" id="UP000886520"/>
    </source>
</evidence>
<dbReference type="PANTHER" id="PTHR12192">
    <property type="entry name" value="CATION TRANSPORT PROTEIN CHAC-RELATED"/>
    <property type="match status" value="1"/>
</dbReference>
<gene>
    <name evidence="3" type="ORF">GOP47_0001392</name>
</gene>
<dbReference type="Pfam" id="PF04752">
    <property type="entry name" value="ChaC"/>
    <property type="match status" value="1"/>
</dbReference>
<dbReference type="InterPro" id="IPR006840">
    <property type="entry name" value="ChaC"/>
</dbReference>
<sequence length="238" mass="26845">MVMWIFGYASLMWRAGFDYDERIVGFIRGYRRVFHLACFEHRGTHDLPARVATLEPEEDAICWGAAFCIKDTEAAEKAMLYLHERESEYDTVGHVQFYTEESYDCPLVPEALVFMSTTDKQTNRFYLGPAPKDEIAMQIATATGPNGPNCDYLFRLVEALREIGHEDEEIVELARAVRRMLSKCKTRANQANLSASPRNLFASQSLVATQPHSMLPAAVQGVPGPLSHSPRLLKSQAR</sequence>
<comment type="caution">
    <text evidence="3">The sequence shown here is derived from an EMBL/GenBank/DDBJ whole genome shotgun (WGS) entry which is preliminary data.</text>
</comment>
<dbReference type="OrthoDB" id="1933483at2759"/>
<keyword evidence="4" id="KW-1185">Reference proteome</keyword>
<name>A0A9D4V8U8_ADICA</name>
<dbReference type="GO" id="GO:0006751">
    <property type="term" value="P:glutathione catabolic process"/>
    <property type="evidence" value="ECO:0007669"/>
    <property type="project" value="InterPro"/>
</dbReference>
<reference evidence="3" key="1">
    <citation type="submission" date="2021-01" db="EMBL/GenBank/DDBJ databases">
        <title>Adiantum capillus-veneris genome.</title>
        <authorList>
            <person name="Fang Y."/>
            <person name="Liao Q."/>
        </authorList>
    </citation>
    <scope>NUCLEOTIDE SEQUENCE</scope>
    <source>
        <strain evidence="3">H3</strain>
        <tissue evidence="3">Leaf</tissue>
    </source>
</reference>
<feature type="region of interest" description="Disordered" evidence="2">
    <location>
        <begin position="218"/>
        <end position="238"/>
    </location>
</feature>
<dbReference type="EMBL" id="JABFUD020000003">
    <property type="protein sequence ID" value="KAI5081649.1"/>
    <property type="molecule type" value="Genomic_DNA"/>
</dbReference>
<evidence type="ECO:0000256" key="2">
    <source>
        <dbReference type="SAM" id="MobiDB-lite"/>
    </source>
</evidence>
<dbReference type="Gene3D" id="3.10.490.10">
    <property type="entry name" value="Gamma-glutamyl cyclotransferase-like"/>
    <property type="match status" value="1"/>
</dbReference>
<evidence type="ECO:0000313" key="3">
    <source>
        <dbReference type="EMBL" id="KAI5081649.1"/>
    </source>
</evidence>
<dbReference type="AlphaFoldDB" id="A0A9D4V8U8"/>
<organism evidence="3 4">
    <name type="scientific">Adiantum capillus-veneris</name>
    <name type="common">Maidenhair fern</name>
    <dbReference type="NCBI Taxonomy" id="13818"/>
    <lineage>
        <taxon>Eukaryota</taxon>
        <taxon>Viridiplantae</taxon>
        <taxon>Streptophyta</taxon>
        <taxon>Embryophyta</taxon>
        <taxon>Tracheophyta</taxon>
        <taxon>Polypodiopsida</taxon>
        <taxon>Polypodiidae</taxon>
        <taxon>Polypodiales</taxon>
        <taxon>Pteridineae</taxon>
        <taxon>Pteridaceae</taxon>
        <taxon>Vittarioideae</taxon>
        <taxon>Adiantum</taxon>
    </lineage>
</organism>
<dbReference type="InterPro" id="IPR013024">
    <property type="entry name" value="GGCT-like"/>
</dbReference>
<dbReference type="Proteomes" id="UP000886520">
    <property type="component" value="Chromosome 2"/>
</dbReference>